<feature type="domain" description="Exocyst component Exo84 C-terminal" evidence="5">
    <location>
        <begin position="159"/>
        <end position="329"/>
    </location>
</feature>
<evidence type="ECO:0000313" key="7">
    <source>
        <dbReference type="Proteomes" id="UP001187471"/>
    </source>
</evidence>
<keyword evidence="3" id="KW-0268">Exocytosis</keyword>
<proteinExistence type="inferred from homology"/>
<comment type="caution">
    <text evidence="6">The sequence shown here is derived from an EMBL/GenBank/DDBJ whole genome shotgun (WGS) entry which is preliminary data.</text>
</comment>
<accession>A0AA88R8P3</accession>
<reference evidence="6" key="1">
    <citation type="submission" date="2022-12" db="EMBL/GenBank/DDBJ databases">
        <title>Draft genome assemblies for two species of Escallonia (Escalloniales).</title>
        <authorList>
            <person name="Chanderbali A."/>
            <person name="Dervinis C."/>
            <person name="Anghel I."/>
            <person name="Soltis D."/>
            <person name="Soltis P."/>
            <person name="Zapata F."/>
        </authorList>
    </citation>
    <scope>NUCLEOTIDE SEQUENCE</scope>
    <source>
        <strain evidence="6">UCBG92.1500</strain>
        <tissue evidence="6">Leaf</tissue>
    </source>
</reference>
<feature type="compositionally biased region" description="Low complexity" evidence="4">
    <location>
        <begin position="30"/>
        <end position="40"/>
    </location>
</feature>
<dbReference type="InterPro" id="IPR033961">
    <property type="entry name" value="Exo84"/>
</dbReference>
<evidence type="ECO:0000256" key="2">
    <source>
        <dbReference type="ARBA" id="ARBA00022448"/>
    </source>
</evidence>
<comment type="similarity">
    <text evidence="1">Belongs to the EXO84 family.</text>
</comment>
<dbReference type="Gene3D" id="1.20.58.1220">
    <property type="entry name" value="Exo84p, C-terminal helical domain"/>
    <property type="match status" value="1"/>
</dbReference>
<dbReference type="InterPro" id="IPR042560">
    <property type="entry name" value="Exo84_C_2"/>
</dbReference>
<dbReference type="SUPFAM" id="SSF74788">
    <property type="entry name" value="Cullin repeat-like"/>
    <property type="match status" value="1"/>
</dbReference>
<keyword evidence="2" id="KW-0813">Transport</keyword>
<dbReference type="GO" id="GO:0006893">
    <property type="term" value="P:Golgi to plasma membrane transport"/>
    <property type="evidence" value="ECO:0007669"/>
    <property type="project" value="TreeGrafter"/>
</dbReference>
<dbReference type="Pfam" id="PF16528">
    <property type="entry name" value="Exo84_C"/>
    <property type="match status" value="1"/>
</dbReference>
<feature type="compositionally biased region" description="Basic and acidic residues" evidence="4">
    <location>
        <begin position="773"/>
        <end position="788"/>
    </location>
</feature>
<gene>
    <name evidence="6" type="ORF">RJ640_029124</name>
</gene>
<evidence type="ECO:0000256" key="1">
    <source>
        <dbReference type="ARBA" id="ARBA00007210"/>
    </source>
</evidence>
<evidence type="ECO:0000259" key="5">
    <source>
        <dbReference type="Pfam" id="PF16528"/>
    </source>
</evidence>
<keyword evidence="7" id="KW-1185">Reference proteome</keyword>
<evidence type="ECO:0000256" key="4">
    <source>
        <dbReference type="SAM" id="MobiDB-lite"/>
    </source>
</evidence>
<dbReference type="GO" id="GO:0000145">
    <property type="term" value="C:exocyst"/>
    <property type="evidence" value="ECO:0007669"/>
    <property type="project" value="InterPro"/>
</dbReference>
<feature type="region of interest" description="Disordered" evidence="4">
    <location>
        <begin position="760"/>
        <end position="788"/>
    </location>
</feature>
<sequence length="788" mass="88230">MDTPTSSNPRFRFRDHRQDAEDKDSDEEGSTGSDTSSPSSEGGGAEAELDSMTGKGIEHLCSELLELKMASDEEFQKNIFSNYSAFVRVFEEVEGMENELVQLKNHVSTQKRLVKGLFDCIYMTAHSEETGECTEEPLPVEPPPSCFLQTHTQEVSEILDNLLLEHRLDEALVILEMEAETIQTMQLQDSRPIDTWISYKSAMSERRTMLADQLALVAENPRVPAAELQKTLVGLCRLGDNNLATQLLLRYYHSRIASGIHDMQFSKSFLYGVYISEVAKFVFSMISQAAKSFVALHGETSLSASEFIQWASEETEVFATCFNTYVKSISVITGGLSTTVEAVHFAMSYCSLLETQRIVLLPCLIKHIRPCMEEVLQIHFDHLKKVINILTLNDGWTLGRYLVSGILGEESSSMVGGNEAEYCLLTNSGRKFVTLLQAIAEDISSLVSLQMEDSIFKGLMDLLTEYIVILERALPSKTYVEEKGGSRILLAESLAQQVSVLANLSTLVQIFSSIITNIFKDISHLKFEIDRYTLSTQGACNRLRAHFCEQFIHKIISFEGDYKLAPESCTRNDFNVFSNLMPSPLYQQSVLDMHFLVEIARHGGYLTDHMINASVDIISPMESAIVAAEFDDIRDLNDNGWARLAATEALQKLQEMENMEILPDGTVDNLEERTIEHQSLSARYFLDDDETRSFSRDSVESLEDSANIGSYDIPIDKETELLGEEKLLGGVIDVGAKDGSDDKTVIHSADISLEFRATEAEKTADADESESEEIQKNELRTRLLTRGE</sequence>
<organism evidence="6 7">
    <name type="scientific">Escallonia rubra</name>
    <dbReference type="NCBI Taxonomy" id="112253"/>
    <lineage>
        <taxon>Eukaryota</taxon>
        <taxon>Viridiplantae</taxon>
        <taxon>Streptophyta</taxon>
        <taxon>Embryophyta</taxon>
        <taxon>Tracheophyta</taxon>
        <taxon>Spermatophyta</taxon>
        <taxon>Magnoliopsida</taxon>
        <taxon>eudicotyledons</taxon>
        <taxon>Gunneridae</taxon>
        <taxon>Pentapetalae</taxon>
        <taxon>asterids</taxon>
        <taxon>campanulids</taxon>
        <taxon>Escalloniales</taxon>
        <taxon>Escalloniaceae</taxon>
        <taxon>Escallonia</taxon>
    </lineage>
</organism>
<dbReference type="PANTHER" id="PTHR21426:SF13">
    <property type="entry name" value="OS08G0566700 PROTEIN"/>
    <property type="match status" value="1"/>
</dbReference>
<protein>
    <recommendedName>
        <fullName evidence="5">Exocyst component Exo84 C-terminal domain-containing protein</fullName>
    </recommendedName>
</protein>
<feature type="region of interest" description="Disordered" evidence="4">
    <location>
        <begin position="1"/>
        <end position="50"/>
    </location>
</feature>
<dbReference type="PANTHER" id="PTHR21426">
    <property type="entry name" value="EXOCYST COMPLEX COMPONENT 8"/>
    <property type="match status" value="1"/>
</dbReference>
<evidence type="ECO:0000313" key="6">
    <source>
        <dbReference type="EMBL" id="KAK2984618.1"/>
    </source>
</evidence>
<dbReference type="InterPro" id="IPR032403">
    <property type="entry name" value="Exo84_C"/>
</dbReference>
<dbReference type="EMBL" id="JAVXUO010001219">
    <property type="protein sequence ID" value="KAK2984618.1"/>
    <property type="molecule type" value="Genomic_DNA"/>
</dbReference>
<evidence type="ECO:0000256" key="3">
    <source>
        <dbReference type="ARBA" id="ARBA00022483"/>
    </source>
</evidence>
<dbReference type="Pfam" id="PF08700">
    <property type="entry name" value="VPS51_Exo84_N"/>
    <property type="match status" value="1"/>
</dbReference>
<dbReference type="InterPro" id="IPR016159">
    <property type="entry name" value="Cullin_repeat-like_dom_sf"/>
</dbReference>
<dbReference type="GO" id="GO:0008104">
    <property type="term" value="P:intracellular protein localization"/>
    <property type="evidence" value="ECO:0007669"/>
    <property type="project" value="TreeGrafter"/>
</dbReference>
<dbReference type="GO" id="GO:0006887">
    <property type="term" value="P:exocytosis"/>
    <property type="evidence" value="ECO:0007669"/>
    <property type="project" value="UniProtKB-KW"/>
</dbReference>
<dbReference type="Proteomes" id="UP001187471">
    <property type="component" value="Unassembled WGS sequence"/>
</dbReference>
<dbReference type="AlphaFoldDB" id="A0AA88R8P3"/>
<name>A0AA88R8P3_9ASTE</name>